<dbReference type="SUPFAM" id="SSF55961">
    <property type="entry name" value="Bet v1-like"/>
    <property type="match status" value="1"/>
</dbReference>
<name>A0ABR8RDF5_9BACI</name>
<dbReference type="Proteomes" id="UP000640786">
    <property type="component" value="Unassembled WGS sequence"/>
</dbReference>
<organism evidence="3 4">
    <name type="scientific">Psychrobacillus faecigallinarum</name>
    <dbReference type="NCBI Taxonomy" id="2762235"/>
    <lineage>
        <taxon>Bacteria</taxon>
        <taxon>Bacillati</taxon>
        <taxon>Bacillota</taxon>
        <taxon>Bacilli</taxon>
        <taxon>Bacillales</taxon>
        <taxon>Bacillaceae</taxon>
        <taxon>Psychrobacillus</taxon>
    </lineage>
</organism>
<evidence type="ECO:0000256" key="1">
    <source>
        <dbReference type="ARBA" id="ARBA00006817"/>
    </source>
</evidence>
<dbReference type="RefSeq" id="WP_191697733.1">
    <property type="nucleotide sequence ID" value="NZ_JACSQO010000011.1"/>
</dbReference>
<dbReference type="CDD" id="cd07814">
    <property type="entry name" value="SRPBCC_CalC_Aha1-like"/>
    <property type="match status" value="1"/>
</dbReference>
<comment type="caution">
    <text evidence="3">The sequence shown here is derived from an EMBL/GenBank/DDBJ whole genome shotgun (WGS) entry which is preliminary data.</text>
</comment>
<dbReference type="Pfam" id="PF08327">
    <property type="entry name" value="AHSA1"/>
    <property type="match status" value="1"/>
</dbReference>
<evidence type="ECO:0000313" key="3">
    <source>
        <dbReference type="EMBL" id="MBD7945844.1"/>
    </source>
</evidence>
<accession>A0ABR8RDF5</accession>
<proteinExistence type="inferred from homology"/>
<feature type="domain" description="Activator of Hsp90 ATPase homologue 1/2-like C-terminal" evidence="2">
    <location>
        <begin position="12"/>
        <end position="138"/>
    </location>
</feature>
<keyword evidence="4" id="KW-1185">Reference proteome</keyword>
<dbReference type="EMBL" id="JACSQO010000011">
    <property type="protein sequence ID" value="MBD7945844.1"/>
    <property type="molecule type" value="Genomic_DNA"/>
</dbReference>
<comment type="similarity">
    <text evidence="1">Belongs to the AHA1 family.</text>
</comment>
<gene>
    <name evidence="3" type="ORF">H9650_17185</name>
</gene>
<reference evidence="3 4" key="1">
    <citation type="submission" date="2020-08" db="EMBL/GenBank/DDBJ databases">
        <title>A Genomic Blueprint of the Chicken Gut Microbiome.</title>
        <authorList>
            <person name="Gilroy R."/>
            <person name="Ravi A."/>
            <person name="Getino M."/>
            <person name="Pursley I."/>
            <person name="Horton D.L."/>
            <person name="Alikhan N.-F."/>
            <person name="Baker D."/>
            <person name="Gharbi K."/>
            <person name="Hall N."/>
            <person name="Watson M."/>
            <person name="Adriaenssens E.M."/>
            <person name="Foster-Nyarko E."/>
            <person name="Jarju S."/>
            <person name="Secka A."/>
            <person name="Antonio M."/>
            <person name="Oren A."/>
            <person name="Chaudhuri R."/>
            <person name="La Ragione R.M."/>
            <person name="Hildebrand F."/>
            <person name="Pallen M.J."/>
        </authorList>
    </citation>
    <scope>NUCLEOTIDE SEQUENCE [LARGE SCALE GENOMIC DNA]</scope>
    <source>
        <strain evidence="3 4">Sa2BUA9</strain>
    </source>
</reference>
<protein>
    <submittedName>
        <fullName evidence="3">SRPBCC domain-containing protein</fullName>
    </submittedName>
</protein>
<evidence type="ECO:0000313" key="4">
    <source>
        <dbReference type="Proteomes" id="UP000640786"/>
    </source>
</evidence>
<dbReference type="Gene3D" id="3.30.530.20">
    <property type="match status" value="1"/>
</dbReference>
<sequence>MPEINHQTYIKVSIDKVFKTLSTAEGWNAWFTNQTSLHMEQDGTGEIRLKWDGFGQEKLELEDGGRILRAVRDESFVFQWSPGELVTTVEFKLEPYQKGTLIMLKEVGYSNSDKDIKTCINCAVGWGEAMTLLKIYLEEGVVYKEDL</sequence>
<evidence type="ECO:0000259" key="2">
    <source>
        <dbReference type="Pfam" id="PF08327"/>
    </source>
</evidence>
<dbReference type="InterPro" id="IPR013538">
    <property type="entry name" value="ASHA1/2-like_C"/>
</dbReference>
<dbReference type="InterPro" id="IPR023393">
    <property type="entry name" value="START-like_dom_sf"/>
</dbReference>